<accession>A0A6U6WR93</accession>
<gene>
    <name evidence="1" type="ORF">BRAN1462_LOCUS62994</name>
</gene>
<protein>
    <recommendedName>
        <fullName evidence="2">DUF1499 domain-containing protein</fullName>
    </recommendedName>
</protein>
<proteinExistence type="predicted"/>
<evidence type="ECO:0008006" key="2">
    <source>
        <dbReference type="Google" id="ProtNLM"/>
    </source>
</evidence>
<name>A0A6U6WR93_9DINO</name>
<evidence type="ECO:0000313" key="1">
    <source>
        <dbReference type="EMBL" id="CAD9645172.1"/>
    </source>
</evidence>
<dbReference type="AlphaFoldDB" id="A0A6U6WR93"/>
<sequence>MAPQRSRARGIGSLVVAAVAAQAALWIAAAPAAFAAAGAASRRGLLMASVATGALAGPGLASAVQPCKDGANNCFSSASPKGKNYASPWTWPAGTSKAEAIVALKSVLAGYPKQGQSEVDQGGWSFAVDELDSKGYARLEYLSGIGNFARFFNGGKPFVDDLEVSVGDAEVSVRSSSRVGDSDLGVNAKRLNYIAAALRAKGWAAPAIAA</sequence>
<dbReference type="PANTHER" id="PTHR34801">
    <property type="entry name" value="EXPRESSED PROTEIN"/>
    <property type="match status" value="1"/>
</dbReference>
<dbReference type="EMBL" id="HBGW01099435">
    <property type="protein sequence ID" value="CAD9645172.1"/>
    <property type="molecule type" value="Transcribed_RNA"/>
</dbReference>
<dbReference type="PANTHER" id="PTHR34801:SF6">
    <property type="entry name" value="SLL1620 PROTEIN"/>
    <property type="match status" value="1"/>
</dbReference>
<organism evidence="1">
    <name type="scientific">Zooxanthella nutricula</name>
    <dbReference type="NCBI Taxonomy" id="1333877"/>
    <lineage>
        <taxon>Eukaryota</taxon>
        <taxon>Sar</taxon>
        <taxon>Alveolata</taxon>
        <taxon>Dinophyceae</taxon>
        <taxon>Peridiniales</taxon>
        <taxon>Peridiniales incertae sedis</taxon>
        <taxon>Zooxanthella</taxon>
    </lineage>
</organism>
<dbReference type="Pfam" id="PF07386">
    <property type="entry name" value="DUF1499"/>
    <property type="match status" value="1"/>
</dbReference>
<dbReference type="InterPro" id="IPR010865">
    <property type="entry name" value="DUF1499"/>
</dbReference>
<reference evidence="1" key="1">
    <citation type="submission" date="2021-01" db="EMBL/GenBank/DDBJ databases">
        <authorList>
            <person name="Corre E."/>
            <person name="Pelletier E."/>
            <person name="Niang G."/>
            <person name="Scheremetjew M."/>
            <person name="Finn R."/>
            <person name="Kale V."/>
            <person name="Holt S."/>
            <person name="Cochrane G."/>
            <person name="Meng A."/>
            <person name="Brown T."/>
            <person name="Cohen L."/>
        </authorList>
    </citation>
    <scope>NUCLEOTIDE SEQUENCE</scope>
    <source>
        <strain evidence="1">RCC3387</strain>
    </source>
</reference>